<comment type="function">
    <text evidence="1">Thiol-specific peroxidase that catalyzes the reduction of hydrogen peroxide and organic hydroperoxides to water and alcohols, respectively. Plays a role in cell protection against oxidative stress by detoxifying peroxides and as sensor of hydrogen peroxide-mediated signaling events.</text>
</comment>
<dbReference type="CDD" id="cd02966">
    <property type="entry name" value="TlpA_like_family"/>
    <property type="match status" value="1"/>
</dbReference>
<dbReference type="InterPro" id="IPR036249">
    <property type="entry name" value="Thioredoxin-like_sf"/>
</dbReference>
<dbReference type="EC" id="1.11.1.24" evidence="2"/>
<dbReference type="PROSITE" id="PS51352">
    <property type="entry name" value="THIOREDOXIN_2"/>
    <property type="match status" value="1"/>
</dbReference>
<dbReference type="Gene3D" id="3.40.30.10">
    <property type="entry name" value="Glutaredoxin"/>
    <property type="match status" value="1"/>
</dbReference>
<keyword evidence="6" id="KW-1015">Disulfide bond</keyword>
<keyword evidence="5" id="KW-0560">Oxidoreductase</keyword>
<dbReference type="GO" id="GO:0008379">
    <property type="term" value="F:thioredoxin peroxidase activity"/>
    <property type="evidence" value="ECO:0007669"/>
    <property type="project" value="TreeGrafter"/>
</dbReference>
<dbReference type="AlphaFoldDB" id="A0A0H3D1Z8"/>
<dbReference type="PATRIC" id="fig|749927.5.peg.3277"/>
<organism evidence="13 14">
    <name type="scientific">Amycolatopsis mediterranei (strain U-32)</name>
    <dbReference type="NCBI Taxonomy" id="749927"/>
    <lineage>
        <taxon>Bacteria</taxon>
        <taxon>Bacillati</taxon>
        <taxon>Actinomycetota</taxon>
        <taxon>Actinomycetes</taxon>
        <taxon>Pseudonocardiales</taxon>
        <taxon>Pseudonocardiaceae</taxon>
        <taxon>Amycolatopsis</taxon>
    </lineage>
</organism>
<dbReference type="PANTHER" id="PTHR42801:SF7">
    <property type="entry name" value="SLL1159 PROTEIN"/>
    <property type="match status" value="1"/>
</dbReference>
<evidence type="ECO:0000256" key="7">
    <source>
        <dbReference type="ARBA" id="ARBA00023284"/>
    </source>
</evidence>
<dbReference type="Proteomes" id="UP000000328">
    <property type="component" value="Chromosome"/>
</dbReference>
<dbReference type="InterPro" id="IPR000866">
    <property type="entry name" value="AhpC/TSA"/>
</dbReference>
<evidence type="ECO:0000256" key="8">
    <source>
        <dbReference type="ARBA" id="ARBA00032824"/>
    </source>
</evidence>
<accession>A0A0H3D1Z8</accession>
<protein>
    <recommendedName>
        <fullName evidence="2">thioredoxin-dependent peroxiredoxin</fullName>
        <ecNumber evidence="2">1.11.1.24</ecNumber>
    </recommendedName>
    <alternativeName>
        <fullName evidence="10">Bacterioferritin comigratory protein</fullName>
    </alternativeName>
    <alternativeName>
        <fullName evidence="8">Thioredoxin peroxidase</fullName>
    </alternativeName>
</protein>
<evidence type="ECO:0000256" key="10">
    <source>
        <dbReference type="ARBA" id="ARBA00041373"/>
    </source>
</evidence>
<evidence type="ECO:0000256" key="5">
    <source>
        <dbReference type="ARBA" id="ARBA00023002"/>
    </source>
</evidence>
<name>A0A0H3D1Z8_AMYMU</name>
<evidence type="ECO:0000256" key="1">
    <source>
        <dbReference type="ARBA" id="ARBA00003330"/>
    </source>
</evidence>
<evidence type="ECO:0000256" key="6">
    <source>
        <dbReference type="ARBA" id="ARBA00023157"/>
    </source>
</evidence>
<dbReference type="InterPro" id="IPR013766">
    <property type="entry name" value="Thioredoxin_domain"/>
</dbReference>
<gene>
    <name evidence="13" type="primary">ccmG</name>
    <name evidence="13" type="ordered locus">AMED_3173</name>
</gene>
<dbReference type="RefSeq" id="WP_013225036.1">
    <property type="nucleotide sequence ID" value="NC_014318.1"/>
</dbReference>
<dbReference type="SUPFAM" id="SSF52833">
    <property type="entry name" value="Thioredoxin-like"/>
    <property type="match status" value="1"/>
</dbReference>
<evidence type="ECO:0000256" key="2">
    <source>
        <dbReference type="ARBA" id="ARBA00013017"/>
    </source>
</evidence>
<keyword evidence="4" id="KW-0049">Antioxidant</keyword>
<dbReference type="eggNOG" id="COG1225">
    <property type="taxonomic scope" value="Bacteria"/>
</dbReference>
<dbReference type="GO" id="GO:0045454">
    <property type="term" value="P:cell redox homeostasis"/>
    <property type="evidence" value="ECO:0007669"/>
    <property type="project" value="TreeGrafter"/>
</dbReference>
<evidence type="ECO:0000313" key="13">
    <source>
        <dbReference type="EMBL" id="ADJ44964.1"/>
    </source>
</evidence>
<dbReference type="InterPro" id="IPR050924">
    <property type="entry name" value="Peroxiredoxin_BCP/PrxQ"/>
</dbReference>
<evidence type="ECO:0000256" key="11">
    <source>
        <dbReference type="ARBA" id="ARBA00049091"/>
    </source>
</evidence>
<dbReference type="PANTHER" id="PTHR42801">
    <property type="entry name" value="THIOREDOXIN-DEPENDENT PEROXIDE REDUCTASE"/>
    <property type="match status" value="1"/>
</dbReference>
<evidence type="ECO:0000256" key="4">
    <source>
        <dbReference type="ARBA" id="ARBA00022862"/>
    </source>
</evidence>
<dbReference type="GO" id="GO:0005737">
    <property type="term" value="C:cytoplasm"/>
    <property type="evidence" value="ECO:0007669"/>
    <property type="project" value="TreeGrafter"/>
</dbReference>
<keyword evidence="3" id="KW-0575">Peroxidase</keyword>
<dbReference type="GeneID" id="92870937"/>
<dbReference type="EMBL" id="CP002000">
    <property type="protein sequence ID" value="ADJ44964.1"/>
    <property type="molecule type" value="Genomic_DNA"/>
</dbReference>
<evidence type="ECO:0000256" key="3">
    <source>
        <dbReference type="ARBA" id="ARBA00022559"/>
    </source>
</evidence>
<reference evidence="13 14" key="1">
    <citation type="journal article" date="2010" name="Cell Res.">
        <title>Complete genome sequence of the rifamycin SV-producing Amycolatopsis mediterranei U32 revealed its genetic characteristics in phylogeny and metabolism.</title>
        <authorList>
            <person name="Zhao W."/>
            <person name="Zhong Y."/>
            <person name="Yuan H."/>
            <person name="Wang J."/>
            <person name="Zheng H."/>
            <person name="Wang Y."/>
            <person name="Cen X."/>
            <person name="Xu F."/>
            <person name="Bai J."/>
            <person name="Han X."/>
            <person name="Lu G."/>
            <person name="Zhu Y."/>
            <person name="Shao Z."/>
            <person name="Yan H."/>
            <person name="Li C."/>
            <person name="Peng N."/>
            <person name="Zhang Z."/>
            <person name="Zhang Y."/>
            <person name="Lin W."/>
            <person name="Fan Y."/>
            <person name="Qin Z."/>
            <person name="Hu Y."/>
            <person name="Zhu B."/>
            <person name="Wang S."/>
            <person name="Ding X."/>
            <person name="Zhao G.P."/>
        </authorList>
    </citation>
    <scope>NUCLEOTIDE SEQUENCE [LARGE SCALE GENOMIC DNA]</scope>
    <source>
        <strain evidence="14">U-32</strain>
    </source>
</reference>
<feature type="domain" description="Thioredoxin" evidence="12">
    <location>
        <begin position="2"/>
        <end position="150"/>
    </location>
</feature>
<evidence type="ECO:0000256" key="9">
    <source>
        <dbReference type="ARBA" id="ARBA00038489"/>
    </source>
</evidence>
<dbReference type="KEGG" id="amd:AMED_3173"/>
<dbReference type="GO" id="GO:0034599">
    <property type="term" value="P:cellular response to oxidative stress"/>
    <property type="evidence" value="ECO:0007669"/>
    <property type="project" value="TreeGrafter"/>
</dbReference>
<comment type="catalytic activity">
    <reaction evidence="11">
        <text>a hydroperoxide + [thioredoxin]-dithiol = an alcohol + [thioredoxin]-disulfide + H2O</text>
        <dbReference type="Rhea" id="RHEA:62620"/>
        <dbReference type="Rhea" id="RHEA-COMP:10698"/>
        <dbReference type="Rhea" id="RHEA-COMP:10700"/>
        <dbReference type="ChEBI" id="CHEBI:15377"/>
        <dbReference type="ChEBI" id="CHEBI:29950"/>
        <dbReference type="ChEBI" id="CHEBI:30879"/>
        <dbReference type="ChEBI" id="CHEBI:35924"/>
        <dbReference type="ChEBI" id="CHEBI:50058"/>
        <dbReference type="EC" id="1.11.1.24"/>
    </reaction>
</comment>
<dbReference type="Pfam" id="PF00578">
    <property type="entry name" value="AhpC-TSA"/>
    <property type="match status" value="1"/>
</dbReference>
<keyword evidence="7" id="KW-0676">Redox-active center</keyword>
<evidence type="ECO:0000313" key="14">
    <source>
        <dbReference type="Proteomes" id="UP000000328"/>
    </source>
</evidence>
<dbReference type="OrthoDB" id="9809746at2"/>
<proteinExistence type="inferred from homology"/>
<comment type="similarity">
    <text evidence="9">Belongs to the peroxiredoxin family. BCP/PrxQ subfamily.</text>
</comment>
<sequence length="152" mass="16003">MLEAGSPAPQLVLEDTDGQTVRLPDHHAVLLYFMRSTTCPVCRRHVRALAEDAATFEAAGVRVLIAVPEDRATAAAWRAEHGIPFPVLTGRRDTPHELVGLSRTVFGALQRSGSILVDARGVVRHAHSAALPTGSYDRAGIAAAVAALGAPA</sequence>
<evidence type="ECO:0000259" key="12">
    <source>
        <dbReference type="PROSITE" id="PS51352"/>
    </source>
</evidence>
<dbReference type="HOGENOM" id="CLU_1718525_0_0_11"/>